<dbReference type="AlphaFoldDB" id="A0A0M8K7W7"/>
<dbReference type="PANTHER" id="PTHR43312:SF1">
    <property type="entry name" value="NADP-DEPENDENT OXIDOREDUCTASE DOMAIN-CONTAINING PROTEIN"/>
    <property type="match status" value="1"/>
</dbReference>
<dbReference type="InterPro" id="IPR036812">
    <property type="entry name" value="NAD(P)_OxRdtase_dom_sf"/>
</dbReference>
<dbReference type="OrthoDB" id="9773828at2"/>
<accession>A0A0M8K7W7</accession>
<sequence length="323" mass="36180">MKTRILGKSGIEVSEIGFGLWAAGGDMWGPTDDKAILDAIDYALDHGVNFFDTADVYGWGHSEELLGKAMKGRRDRFVVATKIGWWGFDGEAGRSAYTTVEKLIEGVESNLRRLQTDYIDVIQSHINFRDPTMEIFLEGFQRLQRDGKVRAYGVSTSDFEYLKAFNHDGNCATLQIDYSILNRTPEAEIFPYCLENNIGVIVRGALAMGILTGKFTPETRFPENDWRKRWHENEDEYQIFLNDLQIVEKLRPLAEAKGITLAQLALQFVLAHPAVSTVIPGIKNVRQVEANIHAGELPPLDEETLKAIDAIVPPGGGRKIWPA</sequence>
<dbReference type="FunCoup" id="A0A0M8K7W7">
    <property type="interactions" value="172"/>
</dbReference>
<gene>
    <name evidence="2" type="ORF">ARMA_0549</name>
    <name evidence="3" type="ORF">SE16_08520</name>
</gene>
<dbReference type="Proteomes" id="UP000050502">
    <property type="component" value="Unassembled WGS sequence"/>
</dbReference>
<evidence type="ECO:0000313" key="3">
    <source>
        <dbReference type="EMBL" id="KPL87652.1"/>
    </source>
</evidence>
<reference evidence="4" key="3">
    <citation type="submission" date="2015-08" db="EMBL/GenBank/DDBJ databases">
        <title>Draft Genome Sequence of a Heterotrophic Facultative Anaerobic Bacterium Ardenticatena maritima Strain 110S.</title>
        <authorList>
            <person name="Kawaichi S."/>
            <person name="Yoshida T."/>
            <person name="Sako Y."/>
            <person name="Nakamura R."/>
        </authorList>
    </citation>
    <scope>NUCLEOTIDE SEQUENCE [LARGE SCALE GENOMIC DNA]</scope>
    <source>
        <strain evidence="4">110S</strain>
    </source>
</reference>
<dbReference type="SUPFAM" id="SSF51430">
    <property type="entry name" value="NAD(P)-linked oxidoreductase"/>
    <property type="match status" value="1"/>
</dbReference>
<dbReference type="PANTHER" id="PTHR43312">
    <property type="entry name" value="D-THREO-ALDOSE 1-DEHYDROGENASE"/>
    <property type="match status" value="1"/>
</dbReference>
<reference evidence="2" key="1">
    <citation type="journal article" date="2015" name="Genome Announc.">
        <title>Draft Genome Sequence of a Heterotrophic Facultative Anaerobic Thermophilic Bacterium, Ardenticatena maritima Strain 110ST.</title>
        <authorList>
            <person name="Kawaichi S."/>
            <person name="Yoshida T."/>
            <person name="Sako Y."/>
            <person name="Nakamura R."/>
        </authorList>
    </citation>
    <scope>NUCLEOTIDE SEQUENCE [LARGE SCALE GENOMIC DNA]</scope>
    <source>
        <strain evidence="2">110S</strain>
    </source>
</reference>
<dbReference type="Pfam" id="PF00248">
    <property type="entry name" value="Aldo_ket_red"/>
    <property type="match status" value="1"/>
</dbReference>
<dbReference type="RefSeq" id="WP_054492047.1">
    <property type="nucleotide sequence ID" value="NZ_BBZA01000033.1"/>
</dbReference>
<evidence type="ECO:0000313" key="4">
    <source>
        <dbReference type="Proteomes" id="UP000037784"/>
    </source>
</evidence>
<comment type="caution">
    <text evidence="2">The sequence shown here is derived from an EMBL/GenBank/DDBJ whole genome shotgun (WGS) entry which is preliminary data.</text>
</comment>
<organism evidence="2 4">
    <name type="scientific">Ardenticatena maritima</name>
    <dbReference type="NCBI Taxonomy" id="872965"/>
    <lineage>
        <taxon>Bacteria</taxon>
        <taxon>Bacillati</taxon>
        <taxon>Chloroflexota</taxon>
        <taxon>Ardenticatenia</taxon>
        <taxon>Ardenticatenales</taxon>
        <taxon>Ardenticatenaceae</taxon>
        <taxon>Ardenticatena</taxon>
    </lineage>
</organism>
<proteinExistence type="predicted"/>
<dbReference type="EMBL" id="LGKN01000005">
    <property type="protein sequence ID" value="KPL87652.1"/>
    <property type="molecule type" value="Genomic_DNA"/>
</dbReference>
<reference evidence="3 5" key="2">
    <citation type="submission" date="2015-07" db="EMBL/GenBank/DDBJ databases">
        <title>Whole genome sequence of Ardenticatena maritima DSM 23922.</title>
        <authorList>
            <person name="Hemp J."/>
            <person name="Ward L.M."/>
            <person name="Pace L.A."/>
            <person name="Fischer W.W."/>
        </authorList>
    </citation>
    <scope>NUCLEOTIDE SEQUENCE [LARGE SCALE GENOMIC DNA]</scope>
    <source>
        <strain evidence="3 5">110S</strain>
    </source>
</reference>
<dbReference type="Gene3D" id="3.20.20.100">
    <property type="entry name" value="NADP-dependent oxidoreductase domain"/>
    <property type="match status" value="1"/>
</dbReference>
<dbReference type="InterPro" id="IPR053135">
    <property type="entry name" value="AKR2_Oxidoreductase"/>
</dbReference>
<dbReference type="EMBL" id="BBZA01000033">
    <property type="protein sequence ID" value="GAP62126.1"/>
    <property type="molecule type" value="Genomic_DNA"/>
</dbReference>
<evidence type="ECO:0000313" key="5">
    <source>
        <dbReference type="Proteomes" id="UP000050502"/>
    </source>
</evidence>
<dbReference type="CDD" id="cd19084">
    <property type="entry name" value="AKR_AKR11B1-like"/>
    <property type="match status" value="1"/>
</dbReference>
<evidence type="ECO:0000259" key="1">
    <source>
        <dbReference type="Pfam" id="PF00248"/>
    </source>
</evidence>
<dbReference type="STRING" id="872965.SE16_08520"/>
<name>A0A0M8K7W7_9CHLR</name>
<feature type="domain" description="NADP-dependent oxidoreductase" evidence="1">
    <location>
        <begin position="15"/>
        <end position="311"/>
    </location>
</feature>
<keyword evidence="4" id="KW-1185">Reference proteome</keyword>
<evidence type="ECO:0000313" key="2">
    <source>
        <dbReference type="EMBL" id="GAP62126.1"/>
    </source>
</evidence>
<dbReference type="PATRIC" id="fig|872965.6.peg.1743"/>
<dbReference type="InterPro" id="IPR023210">
    <property type="entry name" value="NADP_OxRdtase_dom"/>
</dbReference>
<dbReference type="Proteomes" id="UP000037784">
    <property type="component" value="Unassembled WGS sequence"/>
</dbReference>
<protein>
    <submittedName>
        <fullName evidence="3">NADP-dependent oxidoreductase</fullName>
    </submittedName>
</protein>